<accession>A0A553HPT1</accession>
<dbReference type="AlphaFoldDB" id="A0A553HPT1"/>
<gene>
    <name evidence="1" type="ORF">FHL15_009224</name>
</gene>
<comment type="caution">
    <text evidence="1">The sequence shown here is derived from an EMBL/GenBank/DDBJ whole genome shotgun (WGS) entry which is preliminary data.</text>
</comment>
<proteinExistence type="predicted"/>
<dbReference type="InterPro" id="IPR009057">
    <property type="entry name" value="Homeodomain-like_sf"/>
</dbReference>
<keyword evidence="2" id="KW-1185">Reference proteome</keyword>
<name>A0A553HPT1_9PEZI</name>
<evidence type="ECO:0000313" key="2">
    <source>
        <dbReference type="Proteomes" id="UP000319160"/>
    </source>
</evidence>
<reference evidence="2" key="1">
    <citation type="submission" date="2019-06" db="EMBL/GenBank/DDBJ databases">
        <title>Draft genome sequence of the griseofulvin-producing fungus Xylaria cubensis strain G536.</title>
        <authorList>
            <person name="Mead M.E."/>
            <person name="Raja H.A."/>
            <person name="Steenwyk J.L."/>
            <person name="Knowles S.L."/>
            <person name="Oberlies N.H."/>
            <person name="Rokas A."/>
        </authorList>
    </citation>
    <scope>NUCLEOTIDE SEQUENCE [LARGE SCALE GENOMIC DNA]</scope>
    <source>
        <strain evidence="2">G536</strain>
    </source>
</reference>
<dbReference type="SUPFAM" id="SSF46689">
    <property type="entry name" value="Homeodomain-like"/>
    <property type="match status" value="1"/>
</dbReference>
<protein>
    <recommendedName>
        <fullName evidence="3">Myb-like domain-containing protein</fullName>
    </recommendedName>
</protein>
<evidence type="ECO:0000313" key="1">
    <source>
        <dbReference type="EMBL" id="TRX89952.1"/>
    </source>
</evidence>
<organism evidence="1 2">
    <name type="scientific">Xylaria flabelliformis</name>
    <dbReference type="NCBI Taxonomy" id="2512241"/>
    <lineage>
        <taxon>Eukaryota</taxon>
        <taxon>Fungi</taxon>
        <taxon>Dikarya</taxon>
        <taxon>Ascomycota</taxon>
        <taxon>Pezizomycotina</taxon>
        <taxon>Sordariomycetes</taxon>
        <taxon>Xylariomycetidae</taxon>
        <taxon>Xylariales</taxon>
        <taxon>Xylariaceae</taxon>
        <taxon>Xylaria</taxon>
    </lineage>
</organism>
<dbReference type="OrthoDB" id="4770079at2759"/>
<dbReference type="Proteomes" id="UP000319160">
    <property type="component" value="Unassembled WGS sequence"/>
</dbReference>
<sequence>MIWMPEVPGDILRWTVEEDKFIQKWSGTVVPEFEKAFHRRFPGRLTTEALRARRATPEEDEMIREWPASEEDSFFDAFSERFLGQRTRRSLMTRWKEVRGLKKQGDFEKWRCRWSAEEDEFIIAGEIAFQDRFLGRRTKTAVCRRWDTLRAKKMVKGDIAQLSGSVWLPEQDEFQKRFPNLRTDSAIKNRWNLWRNNKNA</sequence>
<evidence type="ECO:0008006" key="3">
    <source>
        <dbReference type="Google" id="ProtNLM"/>
    </source>
</evidence>
<dbReference type="EMBL" id="VFLP01000061">
    <property type="protein sequence ID" value="TRX89952.1"/>
    <property type="molecule type" value="Genomic_DNA"/>
</dbReference>